<dbReference type="InterPro" id="IPR036877">
    <property type="entry name" value="SUI1_dom_sf"/>
</dbReference>
<dbReference type="InParanoid" id="I3EFT4"/>
<name>I3EFT4_NEMP3</name>
<dbReference type="OrthoDB" id="10248435at2759"/>
<dbReference type="PROSITE" id="PS50296">
    <property type="entry name" value="SUI1"/>
    <property type="match status" value="1"/>
</dbReference>
<gene>
    <name evidence="2" type="ORF">NEQG_01525</name>
</gene>
<dbReference type="GO" id="GO:0003743">
    <property type="term" value="F:translation initiation factor activity"/>
    <property type="evidence" value="ECO:0007669"/>
    <property type="project" value="InterPro"/>
</dbReference>
<dbReference type="Proteomes" id="UP000002872">
    <property type="component" value="Unassembled WGS sequence"/>
</dbReference>
<dbReference type="STRING" id="935791.I3EFT4"/>
<dbReference type="VEuPathDB" id="MicrosporidiaDB:NEQG_01525"/>
<dbReference type="AlphaFoldDB" id="I3EFT4"/>
<protein>
    <recommendedName>
        <fullName evidence="1">SUI1 domain-containing protein</fullName>
    </recommendedName>
</protein>
<sequence length="103" mass="11951">MHDLNEDMVFSDDETKFEDNEIHVRKQNRKGRKWLTTVENIPESFDITKLMTALKRELCCNGTIVTETATGKKVMQMQGNHGTKIQARLQEIFPAYKVLFFGN</sequence>
<accession>I3EFT4</accession>
<evidence type="ECO:0000259" key="1">
    <source>
        <dbReference type="PROSITE" id="PS50296"/>
    </source>
</evidence>
<proteinExistence type="predicted"/>
<dbReference type="OMA" id="NRKGRKW"/>
<feature type="domain" description="SUI1" evidence="1">
    <location>
        <begin position="22"/>
        <end position="93"/>
    </location>
</feature>
<dbReference type="Pfam" id="PF01253">
    <property type="entry name" value="SUI1"/>
    <property type="match status" value="1"/>
</dbReference>
<dbReference type="InterPro" id="IPR001950">
    <property type="entry name" value="SUI1"/>
</dbReference>
<keyword evidence="3" id="KW-1185">Reference proteome</keyword>
<evidence type="ECO:0000313" key="2">
    <source>
        <dbReference type="EMBL" id="EIJ88081.1"/>
    </source>
</evidence>
<dbReference type="SUPFAM" id="SSF55159">
    <property type="entry name" value="eIF1-like"/>
    <property type="match status" value="1"/>
</dbReference>
<dbReference type="FunCoup" id="I3EFT4">
    <property type="interactions" value="133"/>
</dbReference>
<dbReference type="HOGENOM" id="CLU_2163144_0_0_1"/>
<reference evidence="2" key="1">
    <citation type="submission" date="2011-01" db="EMBL/GenBank/DDBJ databases">
        <title>The Genome Sequence of Nematocida parisii strain ERTm3.</title>
        <authorList>
            <consortium name="The Broad Institute Genome Sequencing Platform"/>
            <consortium name="The Broad Institute Genome Sequencing Center for Infectious Disease"/>
            <person name="Cuomo C."/>
            <person name="Troemel E."/>
            <person name="Young S.K."/>
            <person name="Zeng Q."/>
            <person name="Gargeya S."/>
            <person name="Fitzgerald M."/>
            <person name="Haas B."/>
            <person name="Abouelleil A."/>
            <person name="Alvarado L."/>
            <person name="Arachchi H.M."/>
            <person name="Berlin A."/>
            <person name="Chapman S.B."/>
            <person name="Gearin G."/>
            <person name="Goldberg J."/>
            <person name="Griggs A."/>
            <person name="Gujja S."/>
            <person name="Hansen M."/>
            <person name="Heiman D."/>
            <person name="Howarth C."/>
            <person name="Larimer J."/>
            <person name="Lui A."/>
            <person name="MacDonald P.J.P."/>
            <person name="McCowen C."/>
            <person name="Montmayeur A."/>
            <person name="Murphy C."/>
            <person name="Neiman D."/>
            <person name="Pearson M."/>
            <person name="Priest M."/>
            <person name="Roberts A."/>
            <person name="Saif S."/>
            <person name="Shea T."/>
            <person name="Sisk P."/>
            <person name="Stolte C."/>
            <person name="Sykes S."/>
            <person name="Wortman J."/>
            <person name="Nusbaum C."/>
            <person name="Birren B."/>
        </authorList>
    </citation>
    <scope>NUCLEOTIDE SEQUENCE</scope>
    <source>
        <strain evidence="2">ERTm3</strain>
    </source>
</reference>
<organism evidence="2 3">
    <name type="scientific">Nematocida parisii (strain ERTm3)</name>
    <name type="common">Nematode killer fungus</name>
    <dbReference type="NCBI Taxonomy" id="935791"/>
    <lineage>
        <taxon>Eukaryota</taxon>
        <taxon>Fungi</taxon>
        <taxon>Fungi incertae sedis</taxon>
        <taxon>Microsporidia</taxon>
        <taxon>Nematocida</taxon>
    </lineage>
</organism>
<evidence type="ECO:0000313" key="3">
    <source>
        <dbReference type="Proteomes" id="UP000002872"/>
    </source>
</evidence>
<dbReference type="Gene3D" id="3.30.780.10">
    <property type="entry name" value="SUI1-like domain"/>
    <property type="match status" value="1"/>
</dbReference>
<dbReference type="EMBL" id="GL870879">
    <property type="protein sequence ID" value="EIJ88081.1"/>
    <property type="molecule type" value="Genomic_DNA"/>
</dbReference>
<dbReference type="PANTHER" id="PTHR10388">
    <property type="entry name" value="EUKARYOTIC TRANSLATION INITIATION FACTOR SUI1"/>
    <property type="match status" value="1"/>
</dbReference>